<dbReference type="GO" id="GO:0003677">
    <property type="term" value="F:DNA binding"/>
    <property type="evidence" value="ECO:0007669"/>
    <property type="project" value="InterPro"/>
</dbReference>
<dbReference type="SMART" id="SM00530">
    <property type="entry name" value="HTH_XRE"/>
    <property type="match status" value="1"/>
</dbReference>
<keyword evidence="3" id="KW-1185">Reference proteome</keyword>
<dbReference type="AlphaFoldDB" id="A0A4R8UY39"/>
<proteinExistence type="predicted"/>
<organism evidence="2 3">
    <name type="scientific">Cryobacterium glaciale</name>
    <dbReference type="NCBI Taxonomy" id="1259145"/>
    <lineage>
        <taxon>Bacteria</taxon>
        <taxon>Bacillati</taxon>
        <taxon>Actinomycetota</taxon>
        <taxon>Actinomycetes</taxon>
        <taxon>Micrococcales</taxon>
        <taxon>Microbacteriaceae</taxon>
        <taxon>Cryobacterium</taxon>
    </lineage>
</organism>
<dbReference type="CDD" id="cd00093">
    <property type="entry name" value="HTH_XRE"/>
    <property type="match status" value="1"/>
</dbReference>
<evidence type="ECO:0000259" key="1">
    <source>
        <dbReference type="PROSITE" id="PS50943"/>
    </source>
</evidence>
<dbReference type="Gene3D" id="1.10.260.40">
    <property type="entry name" value="lambda repressor-like DNA-binding domains"/>
    <property type="match status" value="1"/>
</dbReference>
<gene>
    <name evidence="2" type="ORF">E3O06_07390</name>
</gene>
<dbReference type="InterPro" id="IPR001387">
    <property type="entry name" value="Cro/C1-type_HTH"/>
</dbReference>
<comment type="caution">
    <text evidence="2">The sequence shown here is derived from an EMBL/GenBank/DDBJ whole genome shotgun (WGS) entry which is preliminary data.</text>
</comment>
<protein>
    <submittedName>
        <fullName evidence="2">XRE family transcriptional regulator</fullName>
    </submittedName>
</protein>
<dbReference type="PROSITE" id="PS50943">
    <property type="entry name" value="HTH_CROC1"/>
    <property type="match status" value="1"/>
</dbReference>
<dbReference type="RefSeq" id="WP_134502347.1">
    <property type="nucleotide sequence ID" value="NZ_SOEY01000015.1"/>
</dbReference>
<dbReference type="SUPFAM" id="SSF47413">
    <property type="entry name" value="lambda repressor-like DNA-binding domains"/>
    <property type="match status" value="1"/>
</dbReference>
<reference evidence="2 3" key="1">
    <citation type="submission" date="2019-03" db="EMBL/GenBank/DDBJ databases">
        <title>Genomics of glacier-inhabiting Cryobacterium strains.</title>
        <authorList>
            <person name="Liu Q."/>
            <person name="Xin Y.-H."/>
        </authorList>
    </citation>
    <scope>NUCLEOTIDE SEQUENCE [LARGE SCALE GENOMIC DNA]</scope>
    <source>
        <strain evidence="2 3">HLT2-23</strain>
    </source>
</reference>
<feature type="domain" description="HTH cro/C1-type" evidence="1">
    <location>
        <begin position="8"/>
        <end position="62"/>
    </location>
</feature>
<accession>A0A4R8UY39</accession>
<sequence>MNASSLFLRSIRRTHGLSQGVVAKRAQTSAPALSHIENGRREPSAATLDKLLLATGNRLGVVPTRRAGSLEAGAAIHDELAIGDVQSAFRSFIQFSDNLAAEDGVTRVVLAANEPEPTGSVLWDAALAAVSEYWLRRDGLPIPKWVESPNRAVPQRTILSSSAYTRTIRDENVPAEFSRRNIALDKSVLASV</sequence>
<dbReference type="Pfam" id="PF13560">
    <property type="entry name" value="HTH_31"/>
    <property type="match status" value="1"/>
</dbReference>
<dbReference type="InterPro" id="IPR010982">
    <property type="entry name" value="Lambda_DNA-bd_dom_sf"/>
</dbReference>
<dbReference type="EMBL" id="SOEY01000015">
    <property type="protein sequence ID" value="TFB74130.1"/>
    <property type="molecule type" value="Genomic_DNA"/>
</dbReference>
<evidence type="ECO:0000313" key="3">
    <source>
        <dbReference type="Proteomes" id="UP000298173"/>
    </source>
</evidence>
<name>A0A4R8UY39_9MICO</name>
<dbReference type="OrthoDB" id="5108126at2"/>
<evidence type="ECO:0000313" key="2">
    <source>
        <dbReference type="EMBL" id="TFB74130.1"/>
    </source>
</evidence>
<dbReference type="Proteomes" id="UP000298173">
    <property type="component" value="Unassembled WGS sequence"/>
</dbReference>